<evidence type="ECO:0000256" key="4">
    <source>
        <dbReference type="ARBA" id="ARBA00022989"/>
    </source>
</evidence>
<evidence type="ECO:0000256" key="8">
    <source>
        <dbReference type="RuleBase" id="RU362081"/>
    </source>
</evidence>
<dbReference type="STRING" id="1440763.BJI69_14890"/>
<dbReference type="NCBIfam" id="TIGR01494">
    <property type="entry name" value="ATPase_P-type"/>
    <property type="match status" value="1"/>
</dbReference>
<dbReference type="Gene3D" id="2.70.150.10">
    <property type="entry name" value="Calcium-transporting ATPase, cytoplasmic transduction domain A"/>
    <property type="match status" value="1"/>
</dbReference>
<comment type="subcellular location">
    <subcellularLocation>
        <location evidence="8">Cell membrane</location>
    </subcellularLocation>
    <subcellularLocation>
        <location evidence="1">Membrane</location>
    </subcellularLocation>
</comment>
<dbReference type="Gene3D" id="3.40.50.1000">
    <property type="entry name" value="HAD superfamily/HAD-like"/>
    <property type="match status" value="1"/>
</dbReference>
<keyword evidence="4 8" id="KW-1133">Transmembrane helix</keyword>
<keyword evidence="11" id="KW-1185">Reference proteome</keyword>
<feature type="domain" description="P-type ATPase A" evidence="9">
    <location>
        <begin position="137"/>
        <end position="238"/>
    </location>
</feature>
<dbReference type="InterPro" id="IPR023299">
    <property type="entry name" value="ATPase_P-typ_cyto_dom_N"/>
</dbReference>
<dbReference type="Pfam" id="PF00702">
    <property type="entry name" value="Hydrolase"/>
    <property type="match status" value="1"/>
</dbReference>
<organism evidence="10 11">
    <name type="scientific">Luteibacter rhizovicinus DSM 16549</name>
    <dbReference type="NCBI Taxonomy" id="1440763"/>
    <lineage>
        <taxon>Bacteria</taxon>
        <taxon>Pseudomonadati</taxon>
        <taxon>Pseudomonadota</taxon>
        <taxon>Gammaproteobacteria</taxon>
        <taxon>Lysobacterales</taxon>
        <taxon>Rhodanobacteraceae</taxon>
        <taxon>Luteibacter</taxon>
    </lineage>
</organism>
<dbReference type="GO" id="GO:0046872">
    <property type="term" value="F:metal ion binding"/>
    <property type="evidence" value="ECO:0007669"/>
    <property type="project" value="UniProtKB-KW"/>
</dbReference>
<dbReference type="NCBIfam" id="TIGR01512">
    <property type="entry name" value="ATPase-IB2_Cd"/>
    <property type="match status" value="1"/>
</dbReference>
<dbReference type="OrthoDB" id="6500773at2"/>
<evidence type="ECO:0000259" key="9">
    <source>
        <dbReference type="Pfam" id="PF00122"/>
    </source>
</evidence>
<dbReference type="PATRIC" id="fig|1440763.5.peg.1280"/>
<comment type="similarity">
    <text evidence="2 8">Belongs to the cation transport ATPase (P-type) (TC 3.A.3) family. Type IB subfamily.</text>
</comment>
<accession>A0A0G9HCK4</accession>
<dbReference type="AlphaFoldDB" id="A0A0G9HCK4"/>
<proteinExistence type="inferred from homology"/>
<gene>
    <name evidence="10" type="ORF">BJI69_14890</name>
</gene>
<dbReference type="InterPro" id="IPR036412">
    <property type="entry name" value="HAD-like_sf"/>
</dbReference>
<dbReference type="PROSITE" id="PS00154">
    <property type="entry name" value="ATPASE_E1_E2"/>
    <property type="match status" value="1"/>
</dbReference>
<dbReference type="SUPFAM" id="SSF56784">
    <property type="entry name" value="HAD-like"/>
    <property type="match status" value="1"/>
</dbReference>
<dbReference type="SUPFAM" id="SSF81665">
    <property type="entry name" value="Calcium ATPase, transmembrane domain M"/>
    <property type="match status" value="1"/>
</dbReference>
<keyword evidence="5 8" id="KW-0472">Membrane</keyword>
<evidence type="ECO:0000256" key="1">
    <source>
        <dbReference type="ARBA" id="ARBA00004370"/>
    </source>
</evidence>
<dbReference type="PANTHER" id="PTHR48085">
    <property type="entry name" value="CADMIUM/ZINC-TRANSPORTING ATPASE HMA2-RELATED"/>
    <property type="match status" value="1"/>
</dbReference>
<reference evidence="11" key="1">
    <citation type="submission" date="2016-09" db="EMBL/GenBank/DDBJ databases">
        <authorList>
            <person name="Lysoe E."/>
        </authorList>
    </citation>
    <scope>NUCLEOTIDE SEQUENCE [LARGE SCALE GENOMIC DNA]</scope>
    <source>
        <strain evidence="11">LJ96T</strain>
    </source>
</reference>
<sequence>MNAAVNAPPVPAALLTRRERRHWRLRIVLVLWSLGLLGLAWLLGIAADTLTVERQLLTALAAVLMGGPVMAAAFRSLRQPDLHGVVDQLVALAVIACWVSADFVTATLLPVVMMIGRVLEDRSLLGSREAVEALSNLTTAVARRIDAEGVVTSIDVAALRPGDTVEVRAGDKVPADGVVVDGVASLDTASLTGESLPMEATLGQTVLGGSVSLNGVLRVRVTRVGGDSALGRVVALMQEAERSKPAVTRLLERYAGKYLILVILLAAMVWFTTLNSAAVLALLVAACPSAMVLAAPSTALAAVSVAARHGILLKSSVFLERLADADAVVLDKTGTVTTGQLRVVDVRCEPGVSSDHLRALARALGRVSSHPVGRALAHLSGDDDVVLAEVHEQAGFGMVAMAPQGQVLLGREALFTAHGITCDPAPSHAGPVAGVSEGTRFLGWILLADELRAGVAATLDALRDLGLGRQTLLTGDRASEADRIARLVGIDEVVAGALPHDKLAFVRQLVDSGGRPIVVGDGINDALALRAGAVGIAMGGQGSDIAMASADIVLTGHDFARVATCVRLGRRARRTLQLNLALSAGWTVVLITLALVGGGGSGGALTAAVLQNCAAFGVLASAGRLLRFDERSGVNE</sequence>
<dbReference type="InterPro" id="IPR059000">
    <property type="entry name" value="ATPase_P-type_domA"/>
</dbReference>
<evidence type="ECO:0000256" key="3">
    <source>
        <dbReference type="ARBA" id="ARBA00022692"/>
    </source>
</evidence>
<evidence type="ECO:0000256" key="6">
    <source>
        <dbReference type="ARBA" id="ARBA00039097"/>
    </source>
</evidence>
<dbReference type="NCBIfam" id="TIGR01525">
    <property type="entry name" value="ATPase-IB_hvy"/>
    <property type="match status" value="1"/>
</dbReference>
<feature type="transmembrane region" description="Helical" evidence="8">
    <location>
        <begin position="23"/>
        <end position="44"/>
    </location>
</feature>
<dbReference type="InterPro" id="IPR023298">
    <property type="entry name" value="ATPase_P-typ_TM_dom_sf"/>
</dbReference>
<keyword evidence="3 8" id="KW-0812">Transmembrane</keyword>
<evidence type="ECO:0000313" key="11">
    <source>
        <dbReference type="Proteomes" id="UP000182987"/>
    </source>
</evidence>
<keyword evidence="8" id="KW-1003">Cell membrane</keyword>
<dbReference type="EMBL" id="CP017480">
    <property type="protein sequence ID" value="APG05054.1"/>
    <property type="molecule type" value="Genomic_DNA"/>
</dbReference>
<evidence type="ECO:0000313" key="10">
    <source>
        <dbReference type="EMBL" id="APG05054.1"/>
    </source>
</evidence>
<dbReference type="PRINTS" id="PR00119">
    <property type="entry name" value="CATATPASE"/>
</dbReference>
<dbReference type="Pfam" id="PF00122">
    <property type="entry name" value="E1-E2_ATPase"/>
    <property type="match status" value="1"/>
</dbReference>
<dbReference type="InterPro" id="IPR027256">
    <property type="entry name" value="P-typ_ATPase_IB"/>
</dbReference>
<dbReference type="GO" id="GO:0005524">
    <property type="term" value="F:ATP binding"/>
    <property type="evidence" value="ECO:0007669"/>
    <property type="project" value="UniProtKB-UniRule"/>
</dbReference>
<dbReference type="RefSeq" id="WP_046967108.1">
    <property type="nucleotide sequence ID" value="NZ_CP017480.1"/>
</dbReference>
<protein>
    <recommendedName>
        <fullName evidence="6">P-type Zn(2+) transporter</fullName>
        <ecNumber evidence="6">7.2.2.12</ecNumber>
    </recommendedName>
</protein>
<dbReference type="EC" id="7.2.2.12" evidence="6"/>
<evidence type="ECO:0000256" key="7">
    <source>
        <dbReference type="ARBA" id="ARBA00047308"/>
    </source>
</evidence>
<dbReference type="InterPro" id="IPR023214">
    <property type="entry name" value="HAD_sf"/>
</dbReference>
<dbReference type="GO" id="GO:0005886">
    <property type="term" value="C:plasma membrane"/>
    <property type="evidence" value="ECO:0007669"/>
    <property type="project" value="UniProtKB-SubCell"/>
</dbReference>
<feature type="transmembrane region" description="Helical" evidence="8">
    <location>
        <begin position="89"/>
        <end position="115"/>
    </location>
</feature>
<comment type="catalytic activity">
    <reaction evidence="7">
        <text>Zn(2+)(in) + ATP + H2O = Zn(2+)(out) + ADP + phosphate + H(+)</text>
        <dbReference type="Rhea" id="RHEA:20621"/>
        <dbReference type="ChEBI" id="CHEBI:15377"/>
        <dbReference type="ChEBI" id="CHEBI:15378"/>
        <dbReference type="ChEBI" id="CHEBI:29105"/>
        <dbReference type="ChEBI" id="CHEBI:30616"/>
        <dbReference type="ChEBI" id="CHEBI:43474"/>
        <dbReference type="ChEBI" id="CHEBI:456216"/>
        <dbReference type="EC" id="7.2.2.12"/>
    </reaction>
</comment>
<dbReference type="GO" id="GO:0016463">
    <property type="term" value="F:P-type zinc transporter activity"/>
    <property type="evidence" value="ECO:0007669"/>
    <property type="project" value="UniProtKB-EC"/>
</dbReference>
<dbReference type="InterPro" id="IPR018303">
    <property type="entry name" value="ATPase_P-typ_P_site"/>
</dbReference>
<keyword evidence="8" id="KW-0547">Nucleotide-binding</keyword>
<feature type="transmembrane region" description="Helical" evidence="8">
    <location>
        <begin position="576"/>
        <end position="596"/>
    </location>
</feature>
<evidence type="ECO:0000256" key="2">
    <source>
        <dbReference type="ARBA" id="ARBA00006024"/>
    </source>
</evidence>
<dbReference type="GO" id="GO:0016887">
    <property type="term" value="F:ATP hydrolysis activity"/>
    <property type="evidence" value="ECO:0007669"/>
    <property type="project" value="InterPro"/>
</dbReference>
<dbReference type="PANTHER" id="PTHR48085:SF5">
    <property type="entry name" value="CADMIUM_ZINC-TRANSPORTING ATPASE HMA4-RELATED"/>
    <property type="match status" value="1"/>
</dbReference>
<dbReference type="SUPFAM" id="SSF81653">
    <property type="entry name" value="Calcium ATPase, transduction domain A"/>
    <property type="match status" value="1"/>
</dbReference>
<feature type="transmembrane region" description="Helical" evidence="8">
    <location>
        <begin position="290"/>
        <end position="311"/>
    </location>
</feature>
<dbReference type="InterPro" id="IPR001757">
    <property type="entry name" value="P_typ_ATPase"/>
</dbReference>
<dbReference type="InterPro" id="IPR051014">
    <property type="entry name" value="Cation_Transport_ATPase_IB"/>
</dbReference>
<dbReference type="InterPro" id="IPR008250">
    <property type="entry name" value="ATPase_P-typ_transduc_dom_A_sf"/>
</dbReference>
<feature type="transmembrane region" description="Helical" evidence="8">
    <location>
        <begin position="258"/>
        <end position="284"/>
    </location>
</feature>
<feature type="transmembrane region" description="Helical" evidence="8">
    <location>
        <begin position="602"/>
        <end position="622"/>
    </location>
</feature>
<evidence type="ECO:0000256" key="5">
    <source>
        <dbReference type="ARBA" id="ARBA00023136"/>
    </source>
</evidence>
<name>A0A0G9HCK4_9GAMM</name>
<keyword evidence="8" id="KW-0479">Metal-binding</keyword>
<dbReference type="KEGG" id="lrz:BJI69_14890"/>
<dbReference type="Gene3D" id="3.40.1110.10">
    <property type="entry name" value="Calcium-transporting ATPase, cytoplasmic domain N"/>
    <property type="match status" value="1"/>
</dbReference>
<keyword evidence="8" id="KW-0067">ATP-binding</keyword>
<dbReference type="Proteomes" id="UP000182987">
    <property type="component" value="Chromosome"/>
</dbReference>
<dbReference type="GO" id="GO:0015086">
    <property type="term" value="F:cadmium ion transmembrane transporter activity"/>
    <property type="evidence" value="ECO:0007669"/>
    <property type="project" value="TreeGrafter"/>
</dbReference>